<dbReference type="PANTHER" id="PTHR30619">
    <property type="entry name" value="DNA INTERNALIZATION/COMPETENCE PROTEIN COMEC/REC2"/>
    <property type="match status" value="1"/>
</dbReference>
<feature type="transmembrane region" description="Helical" evidence="6">
    <location>
        <begin position="51"/>
        <end position="72"/>
    </location>
</feature>
<dbReference type="RefSeq" id="WP_074906259.1">
    <property type="nucleotide sequence ID" value="NZ_CP012023.1"/>
</dbReference>
<evidence type="ECO:0000259" key="8">
    <source>
        <dbReference type="Pfam" id="PF13567"/>
    </source>
</evidence>
<feature type="transmembrane region" description="Helical" evidence="6">
    <location>
        <begin position="478"/>
        <end position="494"/>
    </location>
</feature>
<feature type="transmembrane region" description="Helical" evidence="6">
    <location>
        <begin position="412"/>
        <end position="437"/>
    </location>
</feature>
<dbReference type="GO" id="GO:0005886">
    <property type="term" value="C:plasma membrane"/>
    <property type="evidence" value="ECO:0007669"/>
    <property type="project" value="UniProtKB-SubCell"/>
</dbReference>
<keyword evidence="4 6" id="KW-1133">Transmembrane helix</keyword>
<dbReference type="PATRIC" id="fig|1397108.4.peg.758"/>
<dbReference type="Pfam" id="PF03772">
    <property type="entry name" value="Competence"/>
    <property type="match status" value="1"/>
</dbReference>
<dbReference type="Proteomes" id="UP000064920">
    <property type="component" value="Chromosome"/>
</dbReference>
<evidence type="ECO:0000259" key="7">
    <source>
        <dbReference type="Pfam" id="PF03772"/>
    </source>
</evidence>
<feature type="transmembrane region" description="Helical" evidence="6">
    <location>
        <begin position="351"/>
        <end position="373"/>
    </location>
</feature>
<dbReference type="KEGG" id="cmar:IMCC12053_732"/>
<feature type="transmembrane region" description="Helical" evidence="6">
    <location>
        <begin position="379"/>
        <end position="400"/>
    </location>
</feature>
<feature type="transmembrane region" description="Helical" evidence="6">
    <location>
        <begin position="322"/>
        <end position="339"/>
    </location>
</feature>
<dbReference type="InterPro" id="IPR052159">
    <property type="entry name" value="Competence_DNA_uptake"/>
</dbReference>
<evidence type="ECO:0000256" key="4">
    <source>
        <dbReference type="ARBA" id="ARBA00022989"/>
    </source>
</evidence>
<keyword evidence="2" id="KW-1003">Cell membrane</keyword>
<dbReference type="InterPro" id="IPR004477">
    <property type="entry name" value="ComEC_N"/>
</dbReference>
<gene>
    <name evidence="9" type="ORF">IMCC12053_732</name>
</gene>
<dbReference type="Pfam" id="PF13567">
    <property type="entry name" value="DUF4131"/>
    <property type="match status" value="1"/>
</dbReference>
<dbReference type="STRING" id="1397108.IMCC12053_732"/>
<dbReference type="PANTHER" id="PTHR30619:SF1">
    <property type="entry name" value="RECOMBINATION PROTEIN 2"/>
    <property type="match status" value="1"/>
</dbReference>
<evidence type="ECO:0000313" key="9">
    <source>
        <dbReference type="EMBL" id="ALI54680.1"/>
    </source>
</evidence>
<dbReference type="InterPro" id="IPR025405">
    <property type="entry name" value="DUF4131"/>
</dbReference>
<feature type="transmembrane region" description="Helical" evidence="6">
    <location>
        <begin position="27"/>
        <end position="44"/>
    </location>
</feature>
<evidence type="ECO:0000256" key="6">
    <source>
        <dbReference type="SAM" id="Phobius"/>
    </source>
</evidence>
<keyword evidence="10" id="KW-1185">Reference proteome</keyword>
<dbReference type="AlphaFoldDB" id="A0A0N9ZEC6"/>
<feature type="transmembrane region" description="Helical" evidence="6">
    <location>
        <begin position="281"/>
        <end position="302"/>
    </location>
</feature>
<sequence>MFVWAPVLIGIGIGVYFALPVEPSPRVYAITVACALILLTLSRLTRGDRTAIGLALCLCLAGFLAIGLRGHLRTAPVIPFRYYGPVEGRVVMIDRSASGAERLTIDHVVLRDMSPDRVPARVRISLHGPKTFPIESGQWLGLTAHVSPPSGPAEPRGFDFQRMAWFDRLGGVGYSRAPVMRVAQTDRGASVALHRMRQSLAHRIRRQMSGQEGAFAAAILTGDRSAISPQTDEALRGSNLSHLLAISGLHMGLLTGAVFGAIRLILMALLREHRSIPAKKVAALFALMAGAVYLALSGWNVATERAFIMVSAMFVAVLLDRRALSMRAVALAATIILVLRPEVLTEPGFQMSFAATTSLVFAFSAIRGVAWFARMPKPVRVVAAVALSSVVAGLATAPVAAAHFNRIADYGLIANLISVPLMGLVIMPMAVLALALAPLGLEAVAFAVMSPAIAWILGVASTVSAWEGAVSHVPTPPDAVLPLMAIGGLFVMLWRGRARVIGVAPLCVACVLWFSAPRPDLLISEDGGLVGIMSAQGRVLNKPKGAGFAARTWLENDGDGEDQIEAAARPSAPLRIGSLSVAHVTGRGWQERVEAACATHDIVIVSQKVQKIPNTACEMFDLSKLEQTGAVAFYLREGNVVMQTTRDVVGRRLWNTPEHRTQNPTKKAAPNGAASEAIIVANAPVQ</sequence>
<keyword evidence="3 6" id="KW-0812">Transmembrane</keyword>
<feature type="transmembrane region" description="Helical" evidence="6">
    <location>
        <begin position="243"/>
        <end position="269"/>
    </location>
</feature>
<feature type="transmembrane region" description="Helical" evidence="6">
    <location>
        <begin position="443"/>
        <end position="466"/>
    </location>
</feature>
<proteinExistence type="predicted"/>
<evidence type="ECO:0000256" key="1">
    <source>
        <dbReference type="ARBA" id="ARBA00004651"/>
    </source>
</evidence>
<dbReference type="NCBIfam" id="TIGR00360">
    <property type="entry name" value="ComEC_N-term"/>
    <property type="match status" value="1"/>
</dbReference>
<name>A0A0N9ZEC6_9RHOB</name>
<feature type="domain" description="ComEC/Rec2-related protein" evidence="7">
    <location>
        <begin position="219"/>
        <end position="497"/>
    </location>
</feature>
<evidence type="ECO:0000256" key="3">
    <source>
        <dbReference type="ARBA" id="ARBA00022692"/>
    </source>
</evidence>
<protein>
    <submittedName>
        <fullName evidence="9">DNA internalization-related competence protein ComEC/Rec2</fullName>
    </submittedName>
</protein>
<feature type="domain" description="DUF4131" evidence="8">
    <location>
        <begin position="27"/>
        <end position="163"/>
    </location>
</feature>
<comment type="subcellular location">
    <subcellularLocation>
        <location evidence="1">Cell membrane</location>
        <topology evidence="1">Multi-pass membrane protein</topology>
    </subcellularLocation>
</comment>
<keyword evidence="5 6" id="KW-0472">Membrane</keyword>
<evidence type="ECO:0000313" key="10">
    <source>
        <dbReference type="Proteomes" id="UP000064920"/>
    </source>
</evidence>
<evidence type="ECO:0000256" key="2">
    <source>
        <dbReference type="ARBA" id="ARBA00022475"/>
    </source>
</evidence>
<dbReference type="EMBL" id="CP012023">
    <property type="protein sequence ID" value="ALI54680.1"/>
    <property type="molecule type" value="Genomic_DNA"/>
</dbReference>
<organism evidence="9 10">
    <name type="scientific">Celeribacter marinus</name>
    <dbReference type="NCBI Taxonomy" id="1397108"/>
    <lineage>
        <taxon>Bacteria</taxon>
        <taxon>Pseudomonadati</taxon>
        <taxon>Pseudomonadota</taxon>
        <taxon>Alphaproteobacteria</taxon>
        <taxon>Rhodobacterales</taxon>
        <taxon>Roseobacteraceae</taxon>
        <taxon>Celeribacter</taxon>
    </lineage>
</organism>
<feature type="transmembrane region" description="Helical" evidence="6">
    <location>
        <begin position="500"/>
        <end position="516"/>
    </location>
</feature>
<reference evidence="10" key="1">
    <citation type="submission" date="2015-05" db="EMBL/GenBank/DDBJ databases">
        <authorList>
            <person name="Oh H.-M."/>
            <person name="Yang J.-A."/>
            <person name="Cho J.-C."/>
            <person name="Kang I."/>
        </authorList>
    </citation>
    <scope>NUCLEOTIDE SEQUENCE [LARGE SCALE GENOMIC DNA]</scope>
    <source>
        <strain evidence="10">IMCC 12053</strain>
    </source>
</reference>
<evidence type="ECO:0000256" key="5">
    <source>
        <dbReference type="ARBA" id="ARBA00023136"/>
    </source>
</evidence>
<accession>A0A0N9ZEC6</accession>